<feature type="transmembrane region" description="Helical" evidence="6">
    <location>
        <begin position="251"/>
        <end position="272"/>
    </location>
</feature>
<protein>
    <submittedName>
        <fullName evidence="9">Unannotated protein</fullName>
    </submittedName>
</protein>
<dbReference type="EMBL" id="CAEZZI010000010">
    <property type="protein sequence ID" value="CAB4748135.1"/>
    <property type="molecule type" value="Genomic_DNA"/>
</dbReference>
<dbReference type="EMBL" id="CAFBLY010000089">
    <property type="protein sequence ID" value="CAB4885597.1"/>
    <property type="molecule type" value="Genomic_DNA"/>
</dbReference>
<gene>
    <name evidence="7" type="ORF">UFOPK2842_00209</name>
    <name evidence="8" type="ORF">UFOPK3124_00823</name>
    <name evidence="9" type="ORF">UFOPK3480_00944</name>
    <name evidence="10" type="ORF">UFOPK4165_00239</name>
</gene>
<feature type="transmembrane region" description="Helical" evidence="6">
    <location>
        <begin position="334"/>
        <end position="359"/>
    </location>
</feature>
<evidence type="ECO:0000256" key="6">
    <source>
        <dbReference type="SAM" id="Phobius"/>
    </source>
</evidence>
<feature type="transmembrane region" description="Helical" evidence="6">
    <location>
        <begin position="59"/>
        <end position="81"/>
    </location>
</feature>
<sequence>MSNFSTGKSELFVRKSSGFVREASSFDAVVFNAVFSAPVGAVLAWGVFFSLSAFPGANIIAAILISLVLNIPIILMMSSLASSMPRTGGDYVWVSRILSPQLATISSFAAAFSALIGATFWARYFPVYALGPALVTFGSMFKNPTMITWGNNFQSDKTWIVVGALIMIVLMTVILIAGTKRTLRWMNIFWIIASVGTFLAFIALAFGSKAKFQTNFNALSTDYGATGDSYQNVIAGGGAGASASSLTNWNATLPTVFVIMTFMMWNWWSVYLSGELKGASNRQRHVKIMSTSLLWNVVFLIMGILLLYRIVGYDFMVGANTGGNEAYVLPNAPWYHFLASVTLNVPVLTFLIVGSFLFWSLPAMVGNVYQPVRAVFAWSFDRLLPEKLADVNPRTHSPVPAILTVMGLVTAMLIWSVSATTFATWLALGVLAGVVCIVIVALAAFLFPSRRKDLYLNSPANQKFLGIPVLRIVSPLSALVMVFLVWAVLKYPALAIGTPEHAWWVPAFIAGIVVVGLLLYYIPKMVRKSQGIDIDLVYKELPPE</sequence>
<dbReference type="InterPro" id="IPR050367">
    <property type="entry name" value="APC_superfamily"/>
</dbReference>
<comment type="subcellular location">
    <subcellularLocation>
        <location evidence="1">Cell membrane</location>
        <topology evidence="1">Multi-pass membrane protein</topology>
    </subcellularLocation>
</comment>
<evidence type="ECO:0000256" key="4">
    <source>
        <dbReference type="ARBA" id="ARBA00022989"/>
    </source>
</evidence>
<dbReference type="GO" id="GO:0005886">
    <property type="term" value="C:plasma membrane"/>
    <property type="evidence" value="ECO:0007669"/>
    <property type="project" value="UniProtKB-SubCell"/>
</dbReference>
<feature type="transmembrane region" description="Helical" evidence="6">
    <location>
        <begin position="293"/>
        <end position="311"/>
    </location>
</feature>
<feature type="transmembrane region" description="Helical" evidence="6">
    <location>
        <begin position="29"/>
        <end position="53"/>
    </location>
</feature>
<evidence type="ECO:0000313" key="10">
    <source>
        <dbReference type="EMBL" id="CAB5025754.1"/>
    </source>
</evidence>
<evidence type="ECO:0000313" key="9">
    <source>
        <dbReference type="EMBL" id="CAB4885597.1"/>
    </source>
</evidence>
<keyword evidence="2" id="KW-1003">Cell membrane</keyword>
<name>A0A6J7EQ43_9ZZZZ</name>
<evidence type="ECO:0000256" key="1">
    <source>
        <dbReference type="ARBA" id="ARBA00004651"/>
    </source>
</evidence>
<feature type="transmembrane region" description="Helical" evidence="6">
    <location>
        <begin position="188"/>
        <end position="207"/>
    </location>
</feature>
<feature type="transmembrane region" description="Helical" evidence="6">
    <location>
        <begin position="501"/>
        <end position="522"/>
    </location>
</feature>
<dbReference type="PIRSF" id="PIRSF006060">
    <property type="entry name" value="AA_transporter"/>
    <property type="match status" value="1"/>
</dbReference>
<evidence type="ECO:0000256" key="3">
    <source>
        <dbReference type="ARBA" id="ARBA00022692"/>
    </source>
</evidence>
<dbReference type="Pfam" id="PF13520">
    <property type="entry name" value="AA_permease_2"/>
    <property type="match status" value="1"/>
</dbReference>
<dbReference type="PANTHER" id="PTHR42770">
    <property type="entry name" value="AMINO ACID TRANSPORTER-RELATED"/>
    <property type="match status" value="1"/>
</dbReference>
<dbReference type="AlphaFoldDB" id="A0A6J7EQ43"/>
<reference evidence="9" key="1">
    <citation type="submission" date="2020-05" db="EMBL/GenBank/DDBJ databases">
        <authorList>
            <person name="Chiriac C."/>
            <person name="Salcher M."/>
            <person name="Ghai R."/>
            <person name="Kavagutti S V."/>
        </authorList>
    </citation>
    <scope>NUCLEOTIDE SEQUENCE</scope>
</reference>
<keyword evidence="5 6" id="KW-0472">Membrane</keyword>
<evidence type="ECO:0000256" key="5">
    <source>
        <dbReference type="ARBA" id="ARBA00023136"/>
    </source>
</evidence>
<keyword evidence="4 6" id="KW-1133">Transmembrane helix</keyword>
<evidence type="ECO:0000256" key="2">
    <source>
        <dbReference type="ARBA" id="ARBA00022475"/>
    </source>
</evidence>
<dbReference type="PANTHER" id="PTHR42770:SF7">
    <property type="entry name" value="MEMBRANE PROTEIN"/>
    <property type="match status" value="1"/>
</dbReference>
<feature type="transmembrane region" description="Helical" evidence="6">
    <location>
        <begin position="158"/>
        <end position="176"/>
    </location>
</feature>
<dbReference type="GO" id="GO:0022857">
    <property type="term" value="F:transmembrane transporter activity"/>
    <property type="evidence" value="ECO:0007669"/>
    <property type="project" value="InterPro"/>
</dbReference>
<dbReference type="InterPro" id="IPR002293">
    <property type="entry name" value="AA/rel_permease1"/>
</dbReference>
<organism evidence="9">
    <name type="scientific">freshwater metagenome</name>
    <dbReference type="NCBI Taxonomy" id="449393"/>
    <lineage>
        <taxon>unclassified sequences</taxon>
        <taxon>metagenomes</taxon>
        <taxon>ecological metagenomes</taxon>
    </lineage>
</organism>
<keyword evidence="3 6" id="KW-0812">Transmembrane</keyword>
<evidence type="ECO:0000313" key="7">
    <source>
        <dbReference type="EMBL" id="CAB4748135.1"/>
    </source>
</evidence>
<feature type="transmembrane region" description="Helical" evidence="6">
    <location>
        <begin position="399"/>
        <end position="417"/>
    </location>
</feature>
<dbReference type="EMBL" id="CAFAAY010000060">
    <property type="protein sequence ID" value="CAB4817126.1"/>
    <property type="molecule type" value="Genomic_DNA"/>
</dbReference>
<proteinExistence type="predicted"/>
<feature type="transmembrane region" description="Helical" evidence="6">
    <location>
        <begin position="423"/>
        <end position="447"/>
    </location>
</feature>
<feature type="transmembrane region" description="Helical" evidence="6">
    <location>
        <begin position="468"/>
        <end position="489"/>
    </location>
</feature>
<evidence type="ECO:0000313" key="8">
    <source>
        <dbReference type="EMBL" id="CAB4817126.1"/>
    </source>
</evidence>
<feature type="transmembrane region" description="Helical" evidence="6">
    <location>
        <begin position="102"/>
        <end position="122"/>
    </location>
</feature>
<dbReference type="EMBL" id="CAFBPV010000010">
    <property type="protein sequence ID" value="CAB5025754.1"/>
    <property type="molecule type" value="Genomic_DNA"/>
</dbReference>
<accession>A0A6J7EQ43</accession>
<dbReference type="Gene3D" id="1.20.1740.10">
    <property type="entry name" value="Amino acid/polyamine transporter I"/>
    <property type="match status" value="1"/>
</dbReference>